<gene>
    <name evidence="1" type="ORF">ILEXP_LOCUS22331</name>
</gene>
<dbReference type="EMBL" id="CAUOFW020002480">
    <property type="protein sequence ID" value="CAK9154028.1"/>
    <property type="molecule type" value="Genomic_DNA"/>
</dbReference>
<dbReference type="AlphaFoldDB" id="A0ABC8SAR5"/>
<evidence type="ECO:0000313" key="1">
    <source>
        <dbReference type="EMBL" id="CAK9154028.1"/>
    </source>
</evidence>
<protein>
    <submittedName>
        <fullName evidence="1">Uncharacterized protein</fullName>
    </submittedName>
</protein>
<organism evidence="1 2">
    <name type="scientific">Ilex paraguariensis</name>
    <name type="common">yerba mate</name>
    <dbReference type="NCBI Taxonomy" id="185542"/>
    <lineage>
        <taxon>Eukaryota</taxon>
        <taxon>Viridiplantae</taxon>
        <taxon>Streptophyta</taxon>
        <taxon>Embryophyta</taxon>
        <taxon>Tracheophyta</taxon>
        <taxon>Spermatophyta</taxon>
        <taxon>Magnoliopsida</taxon>
        <taxon>eudicotyledons</taxon>
        <taxon>Gunneridae</taxon>
        <taxon>Pentapetalae</taxon>
        <taxon>asterids</taxon>
        <taxon>campanulids</taxon>
        <taxon>Aquifoliales</taxon>
        <taxon>Aquifoliaceae</taxon>
        <taxon>Ilex</taxon>
    </lineage>
</organism>
<keyword evidence="2" id="KW-1185">Reference proteome</keyword>
<sequence>MVDENLDRLFVLPLYYPREFLVDLIGRPGELCRPDSLLNGTTSVLVASPLCHPKFKSAEAGENFRMLAKLYFADGQSLNITFDDASSGIATDQDNSAHLQFHNPYKMNQIDRNNFDPVSSSICESSTSALPQRAAWPIKDFQGQNSYKPFPNGISSTHLGKGSAPNQILPTPHRPSFVEANQLASCKSSHELSLIEEDFDIQWSDLELKEKIGEGFCYCFKNILKCE</sequence>
<proteinExistence type="predicted"/>
<name>A0ABC8SAR5_9AQUA</name>
<dbReference type="Proteomes" id="UP001642360">
    <property type="component" value="Unassembled WGS sequence"/>
</dbReference>
<comment type="caution">
    <text evidence="1">The sequence shown here is derived from an EMBL/GenBank/DDBJ whole genome shotgun (WGS) entry which is preliminary data.</text>
</comment>
<evidence type="ECO:0000313" key="2">
    <source>
        <dbReference type="Proteomes" id="UP001642360"/>
    </source>
</evidence>
<accession>A0ABC8SAR5</accession>
<reference evidence="1 2" key="1">
    <citation type="submission" date="2024-02" db="EMBL/GenBank/DDBJ databases">
        <authorList>
            <person name="Vignale AGUSTIN F."/>
            <person name="Sosa J E."/>
            <person name="Modenutti C."/>
        </authorList>
    </citation>
    <scope>NUCLEOTIDE SEQUENCE [LARGE SCALE GENOMIC DNA]</scope>
</reference>